<proteinExistence type="predicted"/>
<dbReference type="Gene3D" id="2.130.10.10">
    <property type="entry name" value="YVTN repeat-like/Quinoprotein amine dehydrogenase"/>
    <property type="match status" value="2"/>
</dbReference>
<keyword evidence="3" id="KW-1185">Reference proteome</keyword>
<accession>A0ABY9WJX8</accession>
<dbReference type="InterPro" id="IPR011047">
    <property type="entry name" value="Quinoprotein_ADH-like_sf"/>
</dbReference>
<dbReference type="Proteomes" id="UP001611383">
    <property type="component" value="Chromosome"/>
</dbReference>
<gene>
    <name evidence="2" type="ORF">F0U60_04520</name>
</gene>
<evidence type="ECO:0000256" key="1">
    <source>
        <dbReference type="SAM" id="MobiDB-lite"/>
    </source>
</evidence>
<dbReference type="RefSeq" id="WP_395814372.1">
    <property type="nucleotide sequence ID" value="NZ_CP043494.1"/>
</dbReference>
<organism evidence="2 3">
    <name type="scientific">Archangium minus</name>
    <dbReference type="NCBI Taxonomy" id="83450"/>
    <lineage>
        <taxon>Bacteria</taxon>
        <taxon>Pseudomonadati</taxon>
        <taxon>Myxococcota</taxon>
        <taxon>Myxococcia</taxon>
        <taxon>Myxococcales</taxon>
        <taxon>Cystobacterineae</taxon>
        <taxon>Archangiaceae</taxon>
        <taxon>Archangium</taxon>
    </lineage>
</organism>
<feature type="region of interest" description="Disordered" evidence="1">
    <location>
        <begin position="210"/>
        <end position="231"/>
    </location>
</feature>
<sequence>MLLSTLTAALLSATVTNTETVHDLAAYNDHVVACTEGGLELFTRSGRPVRTLTVEEGLPSHFCRALEVAGDRLFAATDEGVVAVDKRWRVEPVLGAKWYALPAAGSMNAEVYRAALGWLSERLPAGPTYTAFTERYLGTADGRVMAPASERMWTVPGQVLLLEEEGESLRVGTTEGAFTLGPDGLVSLPVPMGPLAYVADPKGGTQVLGSDGEARRWGASTGEPKALPSGATSTLEVKGVAWVGTRDQGVFRRQGSEWKRVTPTGQLCGNHITALTRYQGQRVVGTFDRGVCWELPDGRWRTIRTPNLPSNHVLGLATDGRNLYVATMYGLGLHDGRTWTPMAYGGRNPVALGKLSVLAAVAGTEDGVALVDGRGTSFVKPASQPIELAKRLQLPEGWSTHVSGADGAGRYLWVASEDRGLLRWDGMQWTRFHDGKHLTDNWVTALSADAEGRAVAGSCQDGFSYFDGERWTRVRDAEGLPSRYVVSTALVPGGALVGTLLGAAHYDAMSGKVHPLPRLADPRVYSILVEEDSVLFGTEGGLSQLSWSAPAPVTRR</sequence>
<dbReference type="InterPro" id="IPR015943">
    <property type="entry name" value="WD40/YVTN_repeat-like_dom_sf"/>
</dbReference>
<evidence type="ECO:0000313" key="2">
    <source>
        <dbReference type="EMBL" id="WNG43444.1"/>
    </source>
</evidence>
<protein>
    <submittedName>
        <fullName evidence="2">Uncharacterized protein</fullName>
    </submittedName>
</protein>
<dbReference type="SUPFAM" id="SSF50998">
    <property type="entry name" value="Quinoprotein alcohol dehydrogenase-like"/>
    <property type="match status" value="1"/>
</dbReference>
<dbReference type="EMBL" id="CP043494">
    <property type="protein sequence ID" value="WNG43444.1"/>
    <property type="molecule type" value="Genomic_DNA"/>
</dbReference>
<evidence type="ECO:0000313" key="3">
    <source>
        <dbReference type="Proteomes" id="UP001611383"/>
    </source>
</evidence>
<reference evidence="2 3" key="1">
    <citation type="submission" date="2019-08" db="EMBL/GenBank/DDBJ databases">
        <title>Archangium and Cystobacter genomes.</title>
        <authorList>
            <person name="Chen I.-C.K."/>
            <person name="Wielgoss S."/>
        </authorList>
    </citation>
    <scope>NUCLEOTIDE SEQUENCE [LARGE SCALE GENOMIC DNA]</scope>
    <source>
        <strain evidence="2 3">Cbm 6</strain>
    </source>
</reference>
<name>A0ABY9WJX8_9BACT</name>